<evidence type="ECO:0000313" key="2">
    <source>
        <dbReference type="EMBL" id="EEF59886.1"/>
    </source>
</evidence>
<name>B9XJL0_PEDPL</name>
<dbReference type="RefSeq" id="WP_007416003.1">
    <property type="nucleotide sequence ID" value="NZ_ABOX02000022.1"/>
</dbReference>
<proteinExistence type="predicted"/>
<evidence type="ECO:0000256" key="1">
    <source>
        <dbReference type="SAM" id="Phobius"/>
    </source>
</evidence>
<keyword evidence="1" id="KW-1133">Transmembrane helix</keyword>
<sequence length="247" mass="26737">MYKILGTDGKEYGPVTAGQVREWIAARPSALTLAKLEGSNEWKQLSQFPEFASTLIQHRLPPAAPKKQSKGLPIVAVIALVCVGGLFFIGLLAAIAIPNFVRARKQAQTNVCKNNIQELANAMQVYAHANNEQFPSAATWSDNIKGKVASVSTFACPLALGNSCGYAFNRKLAGKKINEVNPMTVMLFESDAGWNGSGGPDQIVGRDHVPSEDSRAQHGDRIFHVVFVNGEFASMPESGLKSLRWDP</sequence>
<dbReference type="SUPFAM" id="SSF54523">
    <property type="entry name" value="Pili subunits"/>
    <property type="match status" value="1"/>
</dbReference>
<reference evidence="2 3" key="1">
    <citation type="journal article" date="2011" name="J. Bacteriol.">
        <title>Genome sequence of 'Pedosphaera parvula' Ellin514, an aerobic Verrucomicrobial isolate from pasture soil.</title>
        <authorList>
            <person name="Kant R."/>
            <person name="van Passel M.W."/>
            <person name="Sangwan P."/>
            <person name="Palva A."/>
            <person name="Lucas S."/>
            <person name="Copeland A."/>
            <person name="Lapidus A."/>
            <person name="Glavina Del Rio T."/>
            <person name="Dalin E."/>
            <person name="Tice H."/>
            <person name="Bruce D."/>
            <person name="Goodwin L."/>
            <person name="Pitluck S."/>
            <person name="Chertkov O."/>
            <person name="Larimer F.W."/>
            <person name="Land M.L."/>
            <person name="Hauser L."/>
            <person name="Brettin T.S."/>
            <person name="Detter J.C."/>
            <person name="Han S."/>
            <person name="de Vos W.M."/>
            <person name="Janssen P.H."/>
            <person name="Smidt H."/>
        </authorList>
    </citation>
    <scope>NUCLEOTIDE SEQUENCE [LARGE SCALE GENOMIC DNA]</scope>
    <source>
        <strain evidence="2 3">Ellin514</strain>
    </source>
</reference>
<evidence type="ECO:0008006" key="4">
    <source>
        <dbReference type="Google" id="ProtNLM"/>
    </source>
</evidence>
<accession>B9XJL0</accession>
<evidence type="ECO:0000313" key="3">
    <source>
        <dbReference type="Proteomes" id="UP000003688"/>
    </source>
</evidence>
<dbReference type="Gene3D" id="3.30.700.10">
    <property type="entry name" value="Glycoprotein, Type 4 Pilin"/>
    <property type="match status" value="1"/>
</dbReference>
<dbReference type="Proteomes" id="UP000003688">
    <property type="component" value="Unassembled WGS sequence"/>
</dbReference>
<comment type="caution">
    <text evidence="2">The sequence shown here is derived from an EMBL/GenBank/DDBJ whole genome shotgun (WGS) entry which is preliminary data.</text>
</comment>
<dbReference type="AlphaFoldDB" id="B9XJL0"/>
<organism evidence="2 3">
    <name type="scientific">Pedosphaera parvula (strain Ellin514)</name>
    <dbReference type="NCBI Taxonomy" id="320771"/>
    <lineage>
        <taxon>Bacteria</taxon>
        <taxon>Pseudomonadati</taxon>
        <taxon>Verrucomicrobiota</taxon>
        <taxon>Pedosphaerae</taxon>
        <taxon>Pedosphaerales</taxon>
        <taxon>Pedosphaeraceae</taxon>
        <taxon>Pedosphaera</taxon>
    </lineage>
</organism>
<dbReference type="InterPro" id="IPR045584">
    <property type="entry name" value="Pilin-like"/>
</dbReference>
<keyword evidence="1" id="KW-0472">Membrane</keyword>
<keyword evidence="1" id="KW-0812">Transmembrane</keyword>
<protein>
    <recommendedName>
        <fullName evidence="4">GYF domain-containing protein</fullName>
    </recommendedName>
</protein>
<dbReference type="EMBL" id="ABOX02000022">
    <property type="protein sequence ID" value="EEF59886.1"/>
    <property type="molecule type" value="Genomic_DNA"/>
</dbReference>
<gene>
    <name evidence="2" type="ORF">Cflav_PD2690</name>
</gene>
<dbReference type="STRING" id="320771.Cflav_PD2690"/>
<keyword evidence="3" id="KW-1185">Reference proteome</keyword>
<feature type="transmembrane region" description="Helical" evidence="1">
    <location>
        <begin position="74"/>
        <end position="97"/>
    </location>
</feature>
<dbReference type="OrthoDB" id="188379at2"/>